<dbReference type="EMBL" id="BARV01002733">
    <property type="protein sequence ID" value="GAH95517.1"/>
    <property type="molecule type" value="Genomic_DNA"/>
</dbReference>
<accession>X1JN95</accession>
<reference evidence="1" key="1">
    <citation type="journal article" date="2014" name="Front. Microbiol.">
        <title>High frequency of phylogenetically diverse reductive dehalogenase-homologous genes in deep subseafloor sedimentary metagenomes.</title>
        <authorList>
            <person name="Kawai M."/>
            <person name="Futagami T."/>
            <person name="Toyoda A."/>
            <person name="Takaki Y."/>
            <person name="Nishi S."/>
            <person name="Hori S."/>
            <person name="Arai W."/>
            <person name="Tsubouchi T."/>
            <person name="Morono Y."/>
            <person name="Uchiyama I."/>
            <person name="Ito T."/>
            <person name="Fujiyama A."/>
            <person name="Inagaki F."/>
            <person name="Takami H."/>
        </authorList>
    </citation>
    <scope>NUCLEOTIDE SEQUENCE</scope>
    <source>
        <strain evidence="1">Expedition CK06-06</strain>
    </source>
</reference>
<name>X1JN95_9ZZZZ</name>
<sequence>MWRCVNDIFSYCSKEPVWAVQPQEAVSRWGNRDVPIASFIGGLVPELPKLL</sequence>
<proteinExistence type="predicted"/>
<comment type="caution">
    <text evidence="1">The sequence shown here is derived from an EMBL/GenBank/DDBJ whole genome shotgun (WGS) entry which is preliminary data.</text>
</comment>
<protein>
    <submittedName>
        <fullName evidence="1">Uncharacterized protein</fullName>
    </submittedName>
</protein>
<dbReference type="AlphaFoldDB" id="X1JN95"/>
<evidence type="ECO:0000313" key="1">
    <source>
        <dbReference type="EMBL" id="GAH95517.1"/>
    </source>
</evidence>
<gene>
    <name evidence="1" type="ORF">S06H3_06896</name>
</gene>
<organism evidence="1">
    <name type="scientific">marine sediment metagenome</name>
    <dbReference type="NCBI Taxonomy" id="412755"/>
    <lineage>
        <taxon>unclassified sequences</taxon>
        <taxon>metagenomes</taxon>
        <taxon>ecological metagenomes</taxon>
    </lineage>
</organism>